<feature type="domain" description="PX" evidence="12">
    <location>
        <begin position="60"/>
        <end position="182"/>
    </location>
</feature>
<dbReference type="EMBL" id="LSMT01000060">
    <property type="protein sequence ID" value="PFX29794.1"/>
    <property type="molecule type" value="Genomic_DNA"/>
</dbReference>
<reference evidence="14" key="1">
    <citation type="journal article" date="2017" name="bioRxiv">
        <title>Comparative analysis of the genomes of Stylophora pistillata and Acropora digitifera provides evidence for extensive differences between species of corals.</title>
        <authorList>
            <person name="Voolstra C.R."/>
            <person name="Li Y."/>
            <person name="Liew Y.J."/>
            <person name="Baumgarten S."/>
            <person name="Zoccola D."/>
            <person name="Flot J.-F."/>
            <person name="Tambutte S."/>
            <person name="Allemand D."/>
            <person name="Aranda M."/>
        </authorList>
    </citation>
    <scope>NUCLEOTIDE SEQUENCE [LARGE SCALE GENOMIC DNA]</scope>
</reference>
<evidence type="ECO:0000256" key="11">
    <source>
        <dbReference type="SAM" id="MobiDB-lite"/>
    </source>
</evidence>
<evidence type="ECO:0000256" key="3">
    <source>
        <dbReference type="ARBA" id="ARBA00010883"/>
    </source>
</evidence>
<evidence type="ECO:0000256" key="1">
    <source>
        <dbReference type="ARBA" id="ARBA00004177"/>
    </source>
</evidence>
<keyword evidence="5" id="KW-0963">Cytoplasm</keyword>
<keyword evidence="8" id="KW-0446">Lipid-binding</keyword>
<accession>A0A2B4SGI0</accession>
<evidence type="ECO:0000256" key="4">
    <source>
        <dbReference type="ARBA" id="ARBA00022448"/>
    </source>
</evidence>
<dbReference type="PANTHER" id="PTHR46209">
    <property type="entry name" value="PX DOMAIN-CONTAINING PROTEIN"/>
    <property type="match status" value="1"/>
</dbReference>
<sequence>MLTTPAEQMRPFPPNYSPVSGTETTTATCICEKAEKEVKRVASLDGRMTTPMKARYRSVKTVKVLVNNPKLHICSRSKFVDYEIKIETNNKAFFSKCSCVRRRYSDFCWLRAKLSSTDISGLGGETSIPTLPPKSYFSRFDKDVIDSRQEGLQHFLSEIFKVNNYLSFTGLHLFLQTQLPIQEIEGFLEGKYGENASAEDLINPPTLSNSSKDDKTSYSCLNEDCILLTSSNLDIPSTDNASTHSGSCEVNSDNCLSDSYSTSLEYLSSSAENSSFMYTMYR</sequence>
<evidence type="ECO:0000259" key="12">
    <source>
        <dbReference type="PROSITE" id="PS50195"/>
    </source>
</evidence>
<dbReference type="InterPro" id="IPR001683">
    <property type="entry name" value="PX_dom"/>
</dbReference>
<evidence type="ECO:0000256" key="9">
    <source>
        <dbReference type="ARBA" id="ARBA00023136"/>
    </source>
</evidence>
<dbReference type="GO" id="GO:0016050">
    <property type="term" value="P:vesicle organization"/>
    <property type="evidence" value="ECO:0007669"/>
    <property type="project" value="TreeGrafter"/>
</dbReference>
<evidence type="ECO:0000313" key="14">
    <source>
        <dbReference type="Proteomes" id="UP000225706"/>
    </source>
</evidence>
<dbReference type="Gene3D" id="3.30.1520.10">
    <property type="entry name" value="Phox-like domain"/>
    <property type="match status" value="1"/>
</dbReference>
<evidence type="ECO:0000256" key="8">
    <source>
        <dbReference type="ARBA" id="ARBA00023121"/>
    </source>
</evidence>
<dbReference type="OrthoDB" id="5227681at2759"/>
<dbReference type="SMART" id="SM00312">
    <property type="entry name" value="PX"/>
    <property type="match status" value="1"/>
</dbReference>
<name>A0A2B4SGI0_STYPI</name>
<keyword evidence="14" id="KW-1185">Reference proteome</keyword>
<dbReference type="PANTHER" id="PTHR46209:SF3">
    <property type="entry name" value="PX DOMAIN-CONTAINING PROTEIN"/>
    <property type="match status" value="1"/>
</dbReference>
<dbReference type="InterPro" id="IPR036871">
    <property type="entry name" value="PX_dom_sf"/>
</dbReference>
<evidence type="ECO:0000256" key="7">
    <source>
        <dbReference type="ARBA" id="ARBA00022927"/>
    </source>
</evidence>
<dbReference type="PROSITE" id="PS50195">
    <property type="entry name" value="PX"/>
    <property type="match status" value="1"/>
</dbReference>
<keyword evidence="4" id="KW-0813">Transport</keyword>
<proteinExistence type="inferred from homology"/>
<dbReference type="Proteomes" id="UP000225706">
    <property type="component" value="Unassembled WGS sequence"/>
</dbReference>
<comment type="caution">
    <text evidence="13">The sequence shown here is derived from an EMBL/GenBank/DDBJ whole genome shotgun (WGS) entry which is preliminary data.</text>
</comment>
<evidence type="ECO:0000313" key="13">
    <source>
        <dbReference type="EMBL" id="PFX29794.1"/>
    </source>
</evidence>
<dbReference type="GO" id="GO:1901981">
    <property type="term" value="F:phosphatidylinositol phosphate binding"/>
    <property type="evidence" value="ECO:0007669"/>
    <property type="project" value="TreeGrafter"/>
</dbReference>
<evidence type="ECO:0000256" key="5">
    <source>
        <dbReference type="ARBA" id="ARBA00022490"/>
    </source>
</evidence>
<comment type="similarity">
    <text evidence="3">Belongs to the sorting nexin family.</text>
</comment>
<keyword evidence="6" id="KW-0967">Endosome</keyword>
<dbReference type="GO" id="GO:0006886">
    <property type="term" value="P:intracellular protein transport"/>
    <property type="evidence" value="ECO:0007669"/>
    <property type="project" value="InterPro"/>
</dbReference>
<comment type="subcellular location">
    <subcellularLocation>
        <location evidence="2">Cytoplasm</location>
    </subcellularLocation>
    <subcellularLocation>
        <location evidence="10">Endomembrane system</location>
        <topology evidence="10">Peripheral membrane protein</topology>
        <orientation evidence="10">Cytoplasmic side</orientation>
    </subcellularLocation>
    <subcellularLocation>
        <location evidence="1">Endosome</location>
    </subcellularLocation>
</comment>
<dbReference type="SUPFAM" id="SSF64268">
    <property type="entry name" value="PX domain"/>
    <property type="match status" value="1"/>
</dbReference>
<dbReference type="STRING" id="50429.A0A2B4SGI0"/>
<gene>
    <name evidence="13" type="primary">Snx11</name>
    <name evidence="13" type="ORF">AWC38_SpisGene5405</name>
</gene>
<dbReference type="InterPro" id="IPR043544">
    <property type="entry name" value="SNX10/11"/>
</dbReference>
<dbReference type="AlphaFoldDB" id="A0A2B4SGI0"/>
<evidence type="ECO:0000256" key="10">
    <source>
        <dbReference type="ARBA" id="ARBA00029433"/>
    </source>
</evidence>
<keyword evidence="9" id="KW-0472">Membrane</keyword>
<dbReference type="GO" id="GO:0005768">
    <property type="term" value="C:endosome"/>
    <property type="evidence" value="ECO:0007669"/>
    <property type="project" value="UniProtKB-SubCell"/>
</dbReference>
<organism evidence="13 14">
    <name type="scientific">Stylophora pistillata</name>
    <name type="common">Smooth cauliflower coral</name>
    <dbReference type="NCBI Taxonomy" id="50429"/>
    <lineage>
        <taxon>Eukaryota</taxon>
        <taxon>Metazoa</taxon>
        <taxon>Cnidaria</taxon>
        <taxon>Anthozoa</taxon>
        <taxon>Hexacorallia</taxon>
        <taxon>Scleractinia</taxon>
        <taxon>Astrocoeniina</taxon>
        <taxon>Pocilloporidae</taxon>
        <taxon>Stylophora</taxon>
    </lineage>
</organism>
<feature type="region of interest" description="Disordered" evidence="11">
    <location>
        <begin position="1"/>
        <end position="20"/>
    </location>
</feature>
<keyword evidence="7" id="KW-0653">Protein transport</keyword>
<dbReference type="Pfam" id="PF00787">
    <property type="entry name" value="PX"/>
    <property type="match status" value="1"/>
</dbReference>
<evidence type="ECO:0000256" key="2">
    <source>
        <dbReference type="ARBA" id="ARBA00004496"/>
    </source>
</evidence>
<protein>
    <submittedName>
        <fullName evidence="13">Sorting nexin-11</fullName>
    </submittedName>
</protein>
<evidence type="ECO:0000256" key="6">
    <source>
        <dbReference type="ARBA" id="ARBA00022753"/>
    </source>
</evidence>